<feature type="compositionally biased region" description="Basic and acidic residues" evidence="1">
    <location>
        <begin position="70"/>
        <end position="83"/>
    </location>
</feature>
<dbReference type="EMBL" id="HG721919">
    <property type="protein sequence ID" value="CDJ60743.1"/>
    <property type="molecule type" value="Genomic_DNA"/>
</dbReference>
<dbReference type="OMA" id="MGNKCIR"/>
<accession>U6MCF5</accession>
<evidence type="ECO:0000313" key="3">
    <source>
        <dbReference type="Proteomes" id="UP000030763"/>
    </source>
</evidence>
<proteinExistence type="predicted"/>
<reference evidence="2" key="1">
    <citation type="submission" date="2013-10" db="EMBL/GenBank/DDBJ databases">
        <title>Genomic analysis of the causative agents of coccidiosis in chickens.</title>
        <authorList>
            <person name="Reid A.J."/>
            <person name="Blake D."/>
            <person name="Billington K."/>
            <person name="Browne H."/>
            <person name="Dunn M."/>
            <person name="Hung S."/>
            <person name="Kawahara F."/>
            <person name="Miranda-Saavedra D."/>
            <person name="Mourier T."/>
            <person name="Nagra H."/>
            <person name="Otto T.D."/>
            <person name="Rawlings N."/>
            <person name="Sanchez A."/>
            <person name="Sanders M."/>
            <person name="Subramaniam C."/>
            <person name="Tay Y."/>
            <person name="Dear P."/>
            <person name="Doerig C."/>
            <person name="Gruber A."/>
            <person name="Parkinson J."/>
            <person name="Shirley M."/>
            <person name="Wan K.L."/>
            <person name="Berriman M."/>
            <person name="Tomley F."/>
            <person name="Pain A."/>
        </authorList>
    </citation>
    <scope>NUCLEOTIDE SEQUENCE [LARGE SCALE GENOMIC DNA]</scope>
    <source>
        <strain evidence="2">Weybridge</strain>
    </source>
</reference>
<evidence type="ECO:0000256" key="1">
    <source>
        <dbReference type="SAM" id="MobiDB-lite"/>
    </source>
</evidence>
<name>U6MCF5_EIMMA</name>
<reference evidence="2" key="2">
    <citation type="submission" date="2013-10" db="EMBL/GenBank/DDBJ databases">
        <authorList>
            <person name="Aslett M."/>
        </authorList>
    </citation>
    <scope>NUCLEOTIDE SEQUENCE [LARGE SCALE GENOMIC DNA]</scope>
    <source>
        <strain evidence="2">Weybridge</strain>
    </source>
</reference>
<dbReference type="VEuPathDB" id="ToxoDB:EMWEY_00034400"/>
<gene>
    <name evidence="2" type="ORF">EMWEY_00034400</name>
</gene>
<dbReference type="RefSeq" id="XP_013337393.1">
    <property type="nucleotide sequence ID" value="XM_013481939.1"/>
</dbReference>
<dbReference type="Proteomes" id="UP000030763">
    <property type="component" value="Unassembled WGS sequence"/>
</dbReference>
<dbReference type="GeneID" id="25337426"/>
<organism evidence="2 3">
    <name type="scientific">Eimeria maxima</name>
    <name type="common">Coccidian parasite</name>
    <dbReference type="NCBI Taxonomy" id="5804"/>
    <lineage>
        <taxon>Eukaryota</taxon>
        <taxon>Sar</taxon>
        <taxon>Alveolata</taxon>
        <taxon>Apicomplexa</taxon>
        <taxon>Conoidasida</taxon>
        <taxon>Coccidia</taxon>
        <taxon>Eucoccidiorida</taxon>
        <taxon>Eimeriorina</taxon>
        <taxon>Eimeriidae</taxon>
        <taxon>Eimeria</taxon>
    </lineage>
</organism>
<keyword evidence="3" id="KW-1185">Reference proteome</keyword>
<sequence>MGNRCVGRRAYLAKDSMGTVEGQAEVEKRQNERLQKLETARHEALRTLKTSQALTKAETTRKIKIQKAREQLGIKPFDDRSEESSESEM</sequence>
<dbReference type="OrthoDB" id="333920at2759"/>
<feature type="region of interest" description="Disordered" evidence="1">
    <location>
        <begin position="70"/>
        <end position="89"/>
    </location>
</feature>
<protein>
    <submittedName>
        <fullName evidence="2">Uncharacterized protein</fullName>
    </submittedName>
</protein>
<dbReference type="AlphaFoldDB" id="U6MCF5"/>
<evidence type="ECO:0000313" key="2">
    <source>
        <dbReference type="EMBL" id="CDJ60743.1"/>
    </source>
</evidence>